<dbReference type="InterPro" id="IPR009875">
    <property type="entry name" value="PilZ_domain"/>
</dbReference>
<sequence>MLEHLTQPGAASLALDKTGGEPMPVVVFEVNPGESLLLDISAIRHIAADLRRGAGFRLMGLARGGVLRTPLLSADMCFERDDRMLCRCDYPPEMEILQRRDTFRAELRLGMEVGVVLRDRESGLSAQGDLRDLSLQGCLVELSASAMTALMSNAAVFELELFFPNGTRFVVRGSPRHQKADAQRGLVKVGFVFAERSAEDDRRLWFMVREIEREAARMAGNTRTPLAPSQLFQGNKNEEHGSVSRRQTHDYATAMTRRLAPTAAYLDNQILALRQGGMVDAVQLSRHADRLLALQDEDREALLFAVQCLDKETLLVRHSLGVSVHLLDFARGEKMPHELCKALAAAGLVHDLGKALLPRDLLEMQFLNASQYRWLQGHVALITQRLESCRWLASSVVEAVVRDVNERLDGHGYPHGRGADDLPELARLASVVDVSDVMARLRPGRRPWSAEAIYGHLHDSPHQFDRRWVERYRAHFGRWPVGTLVRYQGGLLAWVRRLDDQGLPVEVQISRGSAFPGADPEQLLEGGALERLGEPVASLPAPG</sequence>
<feature type="region of interest" description="Disordered" evidence="1">
    <location>
        <begin position="225"/>
        <end position="246"/>
    </location>
</feature>
<dbReference type="SUPFAM" id="SSF109604">
    <property type="entry name" value="HD-domain/PDEase-like"/>
    <property type="match status" value="1"/>
</dbReference>
<dbReference type="PANTHER" id="PTHR45228">
    <property type="entry name" value="CYCLIC DI-GMP PHOSPHODIESTERASE TM_0186-RELATED"/>
    <property type="match status" value="1"/>
</dbReference>
<accession>A0ABS0AJ24</accession>
<keyword evidence="4" id="KW-1185">Reference proteome</keyword>
<proteinExistence type="predicted"/>
<dbReference type="Pfam" id="PF07238">
    <property type="entry name" value="PilZ"/>
    <property type="match status" value="1"/>
</dbReference>
<dbReference type="Pfam" id="PF13487">
    <property type="entry name" value="HD_5"/>
    <property type="match status" value="1"/>
</dbReference>
<dbReference type="EMBL" id="ARXR01000028">
    <property type="protein sequence ID" value="MBF5054045.1"/>
    <property type="molecule type" value="Genomic_DNA"/>
</dbReference>
<protein>
    <submittedName>
        <fullName evidence="3">Metal dependent phosphohydrolase</fullName>
    </submittedName>
</protein>
<dbReference type="InterPro" id="IPR037522">
    <property type="entry name" value="HD_GYP_dom"/>
</dbReference>
<gene>
    <name evidence="3" type="ORF">ISO4_02647</name>
</gene>
<feature type="domain" description="HD-GYP" evidence="2">
    <location>
        <begin position="291"/>
        <end position="489"/>
    </location>
</feature>
<dbReference type="SMART" id="SM00471">
    <property type="entry name" value="HDc"/>
    <property type="match status" value="1"/>
</dbReference>
<dbReference type="InterPro" id="IPR003607">
    <property type="entry name" value="HD/PDEase_dom"/>
</dbReference>
<evidence type="ECO:0000259" key="2">
    <source>
        <dbReference type="PROSITE" id="PS51832"/>
    </source>
</evidence>
<name>A0ABS0AJ24_9GAMM</name>
<reference evidence="3 4" key="1">
    <citation type="submission" date="2012-09" db="EMBL/GenBank/DDBJ databases">
        <title>Genome Sequence of alkane-degrading Bacterium Alcanivorax venustensis ISO4.</title>
        <authorList>
            <person name="Lai Q."/>
            <person name="Shao Z."/>
        </authorList>
    </citation>
    <scope>NUCLEOTIDE SEQUENCE [LARGE SCALE GENOMIC DNA]</scope>
    <source>
        <strain evidence="3 4">ISO4</strain>
    </source>
</reference>
<organism evidence="3 4">
    <name type="scientific">Alloalcanivorax venustensis ISO4</name>
    <dbReference type="NCBI Taxonomy" id="1177184"/>
    <lineage>
        <taxon>Bacteria</taxon>
        <taxon>Pseudomonadati</taxon>
        <taxon>Pseudomonadota</taxon>
        <taxon>Gammaproteobacteria</taxon>
        <taxon>Oceanospirillales</taxon>
        <taxon>Alcanivoracaceae</taxon>
        <taxon>Alloalcanivorax</taxon>
    </lineage>
</organism>
<dbReference type="PROSITE" id="PS51832">
    <property type="entry name" value="HD_GYP"/>
    <property type="match status" value="1"/>
</dbReference>
<dbReference type="Gene3D" id="1.10.3210.10">
    <property type="entry name" value="Hypothetical protein af1432"/>
    <property type="match status" value="1"/>
</dbReference>
<comment type="caution">
    <text evidence="3">The sequence shown here is derived from an EMBL/GenBank/DDBJ whole genome shotgun (WGS) entry which is preliminary data.</text>
</comment>
<evidence type="ECO:0000256" key="1">
    <source>
        <dbReference type="SAM" id="MobiDB-lite"/>
    </source>
</evidence>
<evidence type="ECO:0000313" key="3">
    <source>
        <dbReference type="EMBL" id="MBF5054045.1"/>
    </source>
</evidence>
<evidence type="ECO:0000313" key="4">
    <source>
        <dbReference type="Proteomes" id="UP000644441"/>
    </source>
</evidence>
<dbReference type="CDD" id="cd00077">
    <property type="entry name" value="HDc"/>
    <property type="match status" value="1"/>
</dbReference>
<dbReference type="Gene3D" id="2.40.10.220">
    <property type="entry name" value="predicted glycosyltransferase like domains"/>
    <property type="match status" value="1"/>
</dbReference>
<dbReference type="Proteomes" id="UP000644441">
    <property type="component" value="Unassembled WGS sequence"/>
</dbReference>
<dbReference type="InterPro" id="IPR052020">
    <property type="entry name" value="Cyclic_di-GMP/3'3'-cGAMP_PDE"/>
</dbReference>